<dbReference type="Pfam" id="PF04548">
    <property type="entry name" value="AIG1"/>
    <property type="match status" value="1"/>
</dbReference>
<dbReference type="AlphaFoldDB" id="A0A8C7FIH5"/>
<accession>A0A8C7FIH5</accession>
<dbReference type="InterPro" id="IPR027417">
    <property type="entry name" value="P-loop_NTPase"/>
</dbReference>
<evidence type="ECO:0000256" key="2">
    <source>
        <dbReference type="ARBA" id="ARBA00022741"/>
    </source>
</evidence>
<dbReference type="Proteomes" id="UP000694557">
    <property type="component" value="Unassembled WGS sequence"/>
</dbReference>
<evidence type="ECO:0000313" key="6">
    <source>
        <dbReference type="Proteomes" id="UP000694557"/>
    </source>
</evidence>
<organism evidence="5 6">
    <name type="scientific">Oncorhynchus kisutch</name>
    <name type="common">Coho salmon</name>
    <name type="synonym">Salmo kisutch</name>
    <dbReference type="NCBI Taxonomy" id="8019"/>
    <lineage>
        <taxon>Eukaryota</taxon>
        <taxon>Metazoa</taxon>
        <taxon>Chordata</taxon>
        <taxon>Craniata</taxon>
        <taxon>Vertebrata</taxon>
        <taxon>Euteleostomi</taxon>
        <taxon>Actinopterygii</taxon>
        <taxon>Neopterygii</taxon>
        <taxon>Teleostei</taxon>
        <taxon>Protacanthopterygii</taxon>
        <taxon>Salmoniformes</taxon>
        <taxon>Salmonidae</taxon>
        <taxon>Salmoninae</taxon>
        <taxon>Oncorhynchus</taxon>
    </lineage>
</organism>
<dbReference type="PANTHER" id="PTHR10903">
    <property type="entry name" value="GTPASE, IMAP FAMILY MEMBER-RELATED"/>
    <property type="match status" value="1"/>
</dbReference>
<dbReference type="GeneTree" id="ENSGT00940000162556"/>
<dbReference type="InterPro" id="IPR006703">
    <property type="entry name" value="G_AIG1"/>
</dbReference>
<keyword evidence="3" id="KW-0342">GTP-binding</keyword>
<keyword evidence="6" id="KW-1185">Reference proteome</keyword>
<dbReference type="Gene3D" id="3.40.50.300">
    <property type="entry name" value="P-loop containing nucleotide triphosphate hydrolases"/>
    <property type="match status" value="1"/>
</dbReference>
<dbReference type="InterPro" id="IPR045058">
    <property type="entry name" value="GIMA/IAN/Toc"/>
</dbReference>
<evidence type="ECO:0000259" key="4">
    <source>
        <dbReference type="Pfam" id="PF04548"/>
    </source>
</evidence>
<proteinExistence type="inferred from homology"/>
<reference evidence="5" key="1">
    <citation type="submission" date="2025-08" db="UniProtKB">
        <authorList>
            <consortium name="Ensembl"/>
        </authorList>
    </citation>
    <scope>IDENTIFICATION</scope>
</reference>
<dbReference type="GO" id="GO:0005525">
    <property type="term" value="F:GTP binding"/>
    <property type="evidence" value="ECO:0007669"/>
    <property type="project" value="UniProtKB-KW"/>
</dbReference>
<feature type="domain" description="AIG1-type G" evidence="4">
    <location>
        <begin position="25"/>
        <end position="153"/>
    </location>
</feature>
<dbReference type="PANTHER" id="PTHR10903:SF107">
    <property type="entry name" value="GTPASE IMAP FAMILY MEMBER 4-LIKE-RELATED"/>
    <property type="match status" value="1"/>
</dbReference>
<name>A0A8C7FIH5_ONCKI</name>
<dbReference type="SUPFAM" id="SSF52540">
    <property type="entry name" value="P-loop containing nucleoside triphosphate hydrolases"/>
    <property type="match status" value="1"/>
</dbReference>
<evidence type="ECO:0000313" key="5">
    <source>
        <dbReference type="Ensembl" id="ENSOKIP00005028304.1"/>
    </source>
</evidence>
<evidence type="ECO:0000256" key="1">
    <source>
        <dbReference type="ARBA" id="ARBA00008535"/>
    </source>
</evidence>
<evidence type="ECO:0000256" key="3">
    <source>
        <dbReference type="ARBA" id="ARBA00023134"/>
    </source>
</evidence>
<dbReference type="Ensembl" id="ENSOKIT00005029961.1">
    <property type="protein sequence ID" value="ENSOKIP00005028304.1"/>
    <property type="gene ID" value="ENSOKIG00005012257.1"/>
</dbReference>
<keyword evidence="2" id="KW-0547">Nucleotide-binding</keyword>
<protein>
    <recommendedName>
        <fullName evidence="4">AIG1-type G domain-containing protein</fullName>
    </recommendedName>
</protein>
<sequence>AEDKFFRGNCTSDCSPNKCFTEFKRAGKSSAGNTILGREEFDLRTAAQCVKRQGEVAQKQDTVLDTPGWWVIATVVWTPELVKQELEIVLSVFLCPPGPHTLLLIWGDHSFTEKHRRSREDHLDLLSEKVWSHTIVLFTYGDCLGDTTIEQYHVLNNENRGDVTHVTELLEKMEDMVAGKRGGVFQPNEEEQEQSAIIRKTDRKYVCMNHNKKTGLETLHPQNILMNKIKVV</sequence>
<comment type="similarity">
    <text evidence="1">Belongs to the TRAFAC class TrmE-Era-EngA-EngB-Septin-like GTPase superfamily. AIG1/Toc34/Toc159-like paraseptin GTPase family. IAN subfamily.</text>
</comment>
<reference evidence="5" key="2">
    <citation type="submission" date="2025-09" db="UniProtKB">
        <authorList>
            <consortium name="Ensembl"/>
        </authorList>
    </citation>
    <scope>IDENTIFICATION</scope>
</reference>